<proteinExistence type="predicted"/>
<reference evidence="4 5" key="2">
    <citation type="submission" date="2018-02" db="EMBL/GenBank/DDBJ databases">
        <title>Subsurface microbial communities from deep shales in Ohio and West Virginia, USA.</title>
        <authorList>
            <person name="Wrighton K."/>
        </authorList>
    </citation>
    <scope>NUCLEOTIDE SEQUENCE [LARGE SCALE GENOMIC DNA]</scope>
    <source>
        <strain evidence="4 5">UTICA-S1B9</strain>
    </source>
</reference>
<keyword evidence="2" id="KW-0472">Membrane</keyword>
<dbReference type="AlphaFoldDB" id="A0A2S6G7E1"/>
<dbReference type="Proteomes" id="UP000239446">
    <property type="component" value="Unassembled WGS sequence"/>
</dbReference>
<evidence type="ECO:0000313" key="3">
    <source>
        <dbReference type="EMBL" id="PPK51948.1"/>
    </source>
</evidence>
<evidence type="ECO:0000313" key="6">
    <source>
        <dbReference type="Proteomes" id="UP000239648"/>
    </source>
</evidence>
<feature type="transmembrane region" description="Helical" evidence="2">
    <location>
        <begin position="139"/>
        <end position="156"/>
    </location>
</feature>
<comment type="caution">
    <text evidence="4">The sequence shown here is derived from an EMBL/GenBank/DDBJ whole genome shotgun (WGS) entry which is preliminary data.</text>
</comment>
<keyword evidence="2" id="KW-1133">Transmembrane helix</keyword>
<dbReference type="EMBL" id="PTIU01000008">
    <property type="protein sequence ID" value="PPK54984.1"/>
    <property type="molecule type" value="Genomic_DNA"/>
</dbReference>
<protein>
    <submittedName>
        <fullName evidence="4">Uncharacterized protein</fullName>
    </submittedName>
</protein>
<keyword evidence="6" id="KW-1185">Reference proteome</keyword>
<reference evidence="3 6" key="1">
    <citation type="submission" date="2018-02" db="EMBL/GenBank/DDBJ databases">
        <title>Deep subsurface shale carbon reservoir microbial communities from Ohio and West Virginia, USA.</title>
        <authorList>
            <person name="Wrighton K."/>
        </authorList>
    </citation>
    <scope>NUCLEOTIDE SEQUENCE [LARGE SCALE GENOMIC DNA]</scope>
    <source>
        <strain evidence="3 6">UTICA-S1B6</strain>
    </source>
</reference>
<feature type="transmembrane region" description="Helical" evidence="2">
    <location>
        <begin position="162"/>
        <end position="182"/>
    </location>
</feature>
<name>A0A2S6G7E1_9GAMM</name>
<feature type="compositionally biased region" description="Acidic residues" evidence="1">
    <location>
        <begin position="60"/>
        <end position="88"/>
    </location>
</feature>
<dbReference type="OrthoDB" id="6199447at2"/>
<dbReference type="Proteomes" id="UP000239648">
    <property type="component" value="Unassembled WGS sequence"/>
</dbReference>
<gene>
    <name evidence="4" type="ORF">B0H24_100844</name>
    <name evidence="3" type="ORF">BY455_10844</name>
</gene>
<dbReference type="EMBL" id="PTIT01000008">
    <property type="protein sequence ID" value="PPK51948.1"/>
    <property type="molecule type" value="Genomic_DNA"/>
</dbReference>
<keyword evidence="2" id="KW-0812">Transmembrane</keyword>
<evidence type="ECO:0000256" key="2">
    <source>
        <dbReference type="SAM" id="Phobius"/>
    </source>
</evidence>
<evidence type="ECO:0000256" key="1">
    <source>
        <dbReference type="SAM" id="MobiDB-lite"/>
    </source>
</evidence>
<dbReference type="RefSeq" id="WP_104415846.1">
    <property type="nucleotide sequence ID" value="NZ_PTIT01000008.1"/>
</dbReference>
<feature type="region of interest" description="Disordered" evidence="1">
    <location>
        <begin position="1"/>
        <end position="93"/>
    </location>
</feature>
<organism evidence="4 5">
    <name type="scientific">Marinobacter persicus</name>
    <dbReference type="NCBI Taxonomy" id="930118"/>
    <lineage>
        <taxon>Bacteria</taxon>
        <taxon>Pseudomonadati</taxon>
        <taxon>Pseudomonadota</taxon>
        <taxon>Gammaproteobacteria</taxon>
        <taxon>Pseudomonadales</taxon>
        <taxon>Marinobacteraceae</taxon>
        <taxon>Marinobacter</taxon>
    </lineage>
</organism>
<accession>A0A2S6G7E1</accession>
<evidence type="ECO:0000313" key="5">
    <source>
        <dbReference type="Proteomes" id="UP000239446"/>
    </source>
</evidence>
<sequence>MAQNTAADSKTETPGAVLHPGRAADPVKEPAVQAGTSVAPQNHDPSKAPAESQAGPDAENTVDVEEEQEEITEQDEESEEAGESESQDIEQSLAESSQRQRRLLLKQCDRVLLLDFNLLSMADWPDNFEMAAARRNRDLWVFSALAAASVFLSGLTGYVPAWLAGGGFGAFVIILLLGVPFVRRLYSAKPSYLDLLFKRQRMMRDARKHAEHLEGKDGLVWQCVRMADYNHALRHPRFRQLVQMSEHHMLPLWLTRRDRVRLYLIYLLEAEKAYTRVQKAFFDSNQQAIDNGWQDVAAEPQSGA</sequence>
<evidence type="ECO:0000313" key="4">
    <source>
        <dbReference type="EMBL" id="PPK54984.1"/>
    </source>
</evidence>